<dbReference type="EMBL" id="JAJVCN010000004">
    <property type="protein sequence ID" value="MCE7010580.1"/>
    <property type="molecule type" value="Genomic_DNA"/>
</dbReference>
<feature type="signal peptide" evidence="2">
    <location>
        <begin position="1"/>
        <end position="17"/>
    </location>
</feature>
<protein>
    <submittedName>
        <fullName evidence="3">Beta-xylosidase</fullName>
    </submittedName>
</protein>
<dbReference type="RefSeq" id="WP_233732609.1">
    <property type="nucleotide sequence ID" value="NZ_JAJVCN010000004.1"/>
</dbReference>
<gene>
    <name evidence="3" type="ORF">LWC34_48425</name>
</gene>
<evidence type="ECO:0000256" key="1">
    <source>
        <dbReference type="SAM" id="MobiDB-lite"/>
    </source>
</evidence>
<evidence type="ECO:0000256" key="2">
    <source>
        <dbReference type="SAM" id="SignalP"/>
    </source>
</evidence>
<evidence type="ECO:0000313" key="4">
    <source>
        <dbReference type="Proteomes" id="UP001521150"/>
    </source>
</evidence>
<dbReference type="Proteomes" id="UP001521150">
    <property type="component" value="Unassembled WGS sequence"/>
</dbReference>
<keyword evidence="2" id="KW-0732">Signal</keyword>
<accession>A0ABS8ZSA2</accession>
<feature type="region of interest" description="Disordered" evidence="1">
    <location>
        <begin position="40"/>
        <end position="71"/>
    </location>
</feature>
<evidence type="ECO:0000313" key="3">
    <source>
        <dbReference type="EMBL" id="MCE7010580.1"/>
    </source>
</evidence>
<keyword evidence="4" id="KW-1185">Reference proteome</keyword>
<proteinExistence type="predicted"/>
<dbReference type="Gene3D" id="2.115.10.20">
    <property type="entry name" value="Glycosyl hydrolase domain, family 43"/>
    <property type="match status" value="1"/>
</dbReference>
<dbReference type="InterPro" id="IPR023296">
    <property type="entry name" value="Glyco_hydro_beta-prop_sf"/>
</dbReference>
<organism evidence="3 4">
    <name type="scientific">Kibdelosporangium philippinense</name>
    <dbReference type="NCBI Taxonomy" id="211113"/>
    <lineage>
        <taxon>Bacteria</taxon>
        <taxon>Bacillati</taxon>
        <taxon>Actinomycetota</taxon>
        <taxon>Actinomycetes</taxon>
        <taxon>Pseudonocardiales</taxon>
        <taxon>Pseudonocardiaceae</taxon>
        <taxon>Kibdelosporangium</taxon>
    </lineage>
</organism>
<feature type="chain" id="PRO_5046037256" evidence="2">
    <location>
        <begin position="18"/>
        <end position="499"/>
    </location>
</feature>
<sequence length="499" mass="52073">MRRLVLVSVFLSAAALASCSEASPQADGVGTAVIGGASEPAQFAPGSAPEPAAAPSPQPRALSHDGARPDSGIVAAAGENAQYNYAPSVMVDNGRVRMWWCSQLVSNPPPGDDVVYAEADTPAGPFSVARAVFGGAGQGFDGRHTCDPSVIRVNGTYYLYYTGAPNDHSSGNAIGLATSSDGVTWTRAKGGEPIVGSSYEVGRSNTYGAGQPSALYLDGWFYLMFTDTNASGAYDNGAGQFVLRSKDPVFATGMEMLGHGGFKPGQGRERSVVNAFSADWMWIDALDAFAIGHETADGTTITFWNRDFTTHPYEPAIVPGPWEEGPGLARRADGHAPLSMTDPCGRIPIDLIRATRDKAEPTDLKRFGLDLHAVNGCATRQSALATLQGFAVPSPQRTLDMVLGNEFVRVDRRSVAEAMGAVVISQRAAALNGVPVTAHVAAGAAALRAEGRGVGFLLGESRLYPVTPTVVAANSSTVADIPPTTWDGYSTGPALAVPR</sequence>
<dbReference type="PANTHER" id="PTHR35279">
    <property type="match status" value="1"/>
</dbReference>
<dbReference type="SUPFAM" id="SSF75005">
    <property type="entry name" value="Arabinanase/levansucrase/invertase"/>
    <property type="match status" value="1"/>
</dbReference>
<reference evidence="3 4" key="1">
    <citation type="submission" date="2021-12" db="EMBL/GenBank/DDBJ databases">
        <title>Genome sequence of Kibdelosporangium philippinense ATCC 49844.</title>
        <authorList>
            <person name="Fedorov E.A."/>
            <person name="Omeragic M."/>
            <person name="Shalygina K.F."/>
            <person name="Maclea K.S."/>
        </authorList>
    </citation>
    <scope>NUCLEOTIDE SEQUENCE [LARGE SCALE GENOMIC DNA]</scope>
    <source>
        <strain evidence="3 4">ATCC 49844</strain>
    </source>
</reference>
<name>A0ABS8ZSA2_9PSEU</name>
<dbReference type="PROSITE" id="PS51257">
    <property type="entry name" value="PROKAR_LIPOPROTEIN"/>
    <property type="match status" value="1"/>
</dbReference>
<comment type="caution">
    <text evidence="3">The sequence shown here is derived from an EMBL/GenBank/DDBJ whole genome shotgun (WGS) entry which is preliminary data.</text>
</comment>
<dbReference type="PANTHER" id="PTHR35279:SF1">
    <property type="entry name" value="ARABINANASE_LEVANSUCRASE_INVERTASE"/>
    <property type="match status" value="1"/>
</dbReference>